<evidence type="ECO:0000256" key="5">
    <source>
        <dbReference type="SAM" id="Phobius"/>
    </source>
</evidence>
<dbReference type="GeneID" id="83259033"/>
<dbReference type="PANTHER" id="PTHR37422:SF13">
    <property type="entry name" value="LIPOPOLYSACCHARIDE BIOSYNTHESIS PROTEIN PA4999-RELATED"/>
    <property type="match status" value="1"/>
</dbReference>
<keyword evidence="4 5" id="KW-0472">Membrane</keyword>
<evidence type="ECO:0000313" key="10">
    <source>
        <dbReference type="Proteomes" id="UP001170717"/>
    </source>
</evidence>
<feature type="transmembrane region" description="Helical" evidence="5">
    <location>
        <begin position="44"/>
        <end position="61"/>
    </location>
</feature>
<organism evidence="8 10">
    <name type="scientific">Alteromonas stellipolaris</name>
    <dbReference type="NCBI Taxonomy" id="233316"/>
    <lineage>
        <taxon>Bacteria</taxon>
        <taxon>Pseudomonadati</taxon>
        <taxon>Pseudomonadota</taxon>
        <taxon>Gammaproteobacteria</taxon>
        <taxon>Alteromonadales</taxon>
        <taxon>Alteromonadaceae</taxon>
        <taxon>Alteromonas/Salinimonas group</taxon>
        <taxon>Alteromonas</taxon>
    </lineage>
</organism>
<dbReference type="PANTHER" id="PTHR37422">
    <property type="entry name" value="TEICHURONIC ACID BIOSYNTHESIS PROTEIN TUAE"/>
    <property type="match status" value="1"/>
</dbReference>
<dbReference type="AlphaFoldDB" id="A0AAW7Z387"/>
<evidence type="ECO:0000256" key="2">
    <source>
        <dbReference type="ARBA" id="ARBA00022692"/>
    </source>
</evidence>
<evidence type="ECO:0000313" key="7">
    <source>
        <dbReference type="EMBL" id="AMJ75149.1"/>
    </source>
</evidence>
<dbReference type="GO" id="GO:0016020">
    <property type="term" value="C:membrane"/>
    <property type="evidence" value="ECO:0007669"/>
    <property type="project" value="UniProtKB-SubCell"/>
</dbReference>
<keyword evidence="9" id="KW-1185">Reference proteome</keyword>
<dbReference type="InterPro" id="IPR051533">
    <property type="entry name" value="WaaL-like"/>
</dbReference>
<feature type="transmembrane region" description="Helical" evidence="5">
    <location>
        <begin position="324"/>
        <end position="342"/>
    </location>
</feature>
<feature type="transmembrane region" description="Helical" evidence="5">
    <location>
        <begin position="202"/>
        <end position="221"/>
    </location>
</feature>
<feature type="transmembrane region" description="Helical" evidence="5">
    <location>
        <begin position="181"/>
        <end position="197"/>
    </location>
</feature>
<feature type="transmembrane region" description="Helical" evidence="5">
    <location>
        <begin position="416"/>
        <end position="439"/>
    </location>
</feature>
<keyword evidence="3 5" id="KW-1133">Transmembrane helix</keyword>
<dbReference type="Pfam" id="PF04932">
    <property type="entry name" value="Wzy_C"/>
    <property type="match status" value="1"/>
</dbReference>
<feature type="transmembrane region" description="Helical" evidence="5">
    <location>
        <begin position="12"/>
        <end position="32"/>
    </location>
</feature>
<feature type="transmembrane region" description="Helical" evidence="5">
    <location>
        <begin position="363"/>
        <end position="382"/>
    </location>
</feature>
<dbReference type="EMBL" id="CP013926">
    <property type="protein sequence ID" value="AMJ75149.1"/>
    <property type="molecule type" value="Genomic_DNA"/>
</dbReference>
<evidence type="ECO:0000256" key="4">
    <source>
        <dbReference type="ARBA" id="ARBA00023136"/>
    </source>
</evidence>
<evidence type="ECO:0000259" key="6">
    <source>
        <dbReference type="Pfam" id="PF04932"/>
    </source>
</evidence>
<dbReference type="EMBL" id="JAUOQI010000006">
    <property type="protein sequence ID" value="MDO6577839.1"/>
    <property type="molecule type" value="Genomic_DNA"/>
</dbReference>
<evidence type="ECO:0000313" key="8">
    <source>
        <dbReference type="EMBL" id="MDO6577839.1"/>
    </source>
</evidence>
<feature type="transmembrane region" description="Helical" evidence="5">
    <location>
        <begin position="123"/>
        <end position="141"/>
    </location>
</feature>
<dbReference type="Proteomes" id="UP000056750">
    <property type="component" value="Chromosome"/>
</dbReference>
<evidence type="ECO:0000256" key="1">
    <source>
        <dbReference type="ARBA" id="ARBA00004141"/>
    </source>
</evidence>
<feature type="transmembrane region" description="Helical" evidence="5">
    <location>
        <begin position="248"/>
        <end position="266"/>
    </location>
</feature>
<comment type="subcellular location">
    <subcellularLocation>
        <location evidence="1">Membrane</location>
        <topology evidence="1">Multi-pass membrane protein</topology>
    </subcellularLocation>
</comment>
<name>A0AAW7Z387_9ALTE</name>
<proteinExistence type="predicted"/>
<accession>A0AAW7Z387</accession>
<reference evidence="7 9" key="1">
    <citation type="submission" date="2015-12" db="EMBL/GenBank/DDBJ databases">
        <title>Intraspecies pangenome expansion in the marine bacterium Alteromonas.</title>
        <authorList>
            <person name="Lopez-Perez M."/>
            <person name="Rodriguez-Valera F."/>
        </authorList>
    </citation>
    <scope>NUCLEOTIDE SEQUENCE [LARGE SCALE GENOMIC DNA]</scope>
    <source>
        <strain evidence="7 9">LMG 21861</strain>
    </source>
</reference>
<dbReference type="KEGG" id="asq:AVL57_14965"/>
<keyword evidence="2 5" id="KW-0812">Transmembrane</keyword>
<protein>
    <submittedName>
        <fullName evidence="8">O-antigen ligase family protein</fullName>
    </submittedName>
    <submittedName>
        <fullName evidence="7">Polymerase</fullName>
    </submittedName>
</protein>
<reference evidence="8" key="2">
    <citation type="submission" date="2023-07" db="EMBL/GenBank/DDBJ databases">
        <title>Genome content predicts the carbon catabolic preferences of heterotrophic bacteria.</title>
        <authorList>
            <person name="Gralka M."/>
        </authorList>
    </citation>
    <scope>NUCLEOTIDE SEQUENCE</scope>
    <source>
        <strain evidence="8">F2M12</strain>
    </source>
</reference>
<feature type="transmembrane region" description="Helical" evidence="5">
    <location>
        <begin position="98"/>
        <end position="116"/>
    </location>
</feature>
<dbReference type="InterPro" id="IPR007016">
    <property type="entry name" value="O-antigen_ligase-rel_domated"/>
</dbReference>
<keyword evidence="8" id="KW-0436">Ligase</keyword>
<evidence type="ECO:0000256" key="3">
    <source>
        <dbReference type="ARBA" id="ARBA00022989"/>
    </source>
</evidence>
<gene>
    <name evidence="7" type="ORF">AVL57_14965</name>
    <name evidence="8" type="ORF">Q4527_10575</name>
</gene>
<feature type="transmembrane region" description="Helical" evidence="5">
    <location>
        <begin position="388"/>
        <end position="404"/>
    </location>
</feature>
<feature type="transmembrane region" description="Helical" evidence="5">
    <location>
        <begin position="227"/>
        <end position="243"/>
    </location>
</feature>
<feature type="domain" description="O-antigen ligase-related" evidence="6">
    <location>
        <begin position="211"/>
        <end position="331"/>
    </location>
</feature>
<sequence>MVNNNKQMSSNTANHASFGFFLLSIYTFLLLARPHEWPLFDIEFPLLRTFLILTFFSYLVSFRPKIWNIQCTLLILLLFSMLLSEIRAFRYFSDLSKLIEWVNANIIPFILYFSLLSTIKRQNVIFFIFLSSALIMVQHAYSQMQSPTGQGWAESVVYRYDGGGESVQARFVGSFNDPNDMGMFLVMNIPVAVYFLLTGKGVMTRLCALASVLALCLGVYWSGSRGSLLGLLSVFFCLFYIKFGKVKAIILASISIPGVLVAMGTFRKISKDDESASQRLTAWYEGIQMLKHRPLFGFGKERFLEYHSKVAHNTYVTVMAELGIFGYIMWAMFMITALYMLLSVMKCENVSPGHEEALKKEQVLSQYLLVALIGYAVTAFFISRSYIMVVYIFVAMTAAMYYRVGKITPLTLNGGIIKKICGLAVISLGALYLVIRILLSL</sequence>
<dbReference type="RefSeq" id="WP_057790475.1">
    <property type="nucleotide sequence ID" value="NZ_CAXIBE010000036.1"/>
</dbReference>
<evidence type="ECO:0000313" key="9">
    <source>
        <dbReference type="Proteomes" id="UP000056750"/>
    </source>
</evidence>
<dbReference type="Proteomes" id="UP001170717">
    <property type="component" value="Unassembled WGS sequence"/>
</dbReference>
<dbReference type="GO" id="GO:0016874">
    <property type="term" value="F:ligase activity"/>
    <property type="evidence" value="ECO:0007669"/>
    <property type="project" value="UniProtKB-KW"/>
</dbReference>